<gene>
    <name evidence="2" type="ORF">M9458_026430</name>
</gene>
<proteinExistence type="predicted"/>
<feature type="non-terminal residue" evidence="2">
    <location>
        <position position="1"/>
    </location>
</feature>
<evidence type="ECO:0000313" key="2">
    <source>
        <dbReference type="EMBL" id="KAL0177536.1"/>
    </source>
</evidence>
<organism evidence="2 3">
    <name type="scientific">Cirrhinus mrigala</name>
    <name type="common">Mrigala</name>
    <dbReference type="NCBI Taxonomy" id="683832"/>
    <lineage>
        <taxon>Eukaryota</taxon>
        <taxon>Metazoa</taxon>
        <taxon>Chordata</taxon>
        <taxon>Craniata</taxon>
        <taxon>Vertebrata</taxon>
        <taxon>Euteleostomi</taxon>
        <taxon>Actinopterygii</taxon>
        <taxon>Neopterygii</taxon>
        <taxon>Teleostei</taxon>
        <taxon>Ostariophysi</taxon>
        <taxon>Cypriniformes</taxon>
        <taxon>Cyprinidae</taxon>
        <taxon>Labeoninae</taxon>
        <taxon>Labeonini</taxon>
        <taxon>Cirrhinus</taxon>
    </lineage>
</organism>
<reference evidence="2 3" key="1">
    <citation type="submission" date="2024-05" db="EMBL/GenBank/DDBJ databases">
        <title>Genome sequencing and assembly of Indian major carp, Cirrhinus mrigala (Hamilton, 1822).</title>
        <authorList>
            <person name="Mohindra V."/>
            <person name="Chowdhury L.M."/>
            <person name="Lal K."/>
            <person name="Jena J.K."/>
        </authorList>
    </citation>
    <scope>NUCLEOTIDE SEQUENCE [LARGE SCALE GENOMIC DNA]</scope>
    <source>
        <strain evidence="2">CM1030</strain>
        <tissue evidence="2">Blood</tissue>
    </source>
</reference>
<dbReference type="Proteomes" id="UP001529510">
    <property type="component" value="Unassembled WGS sequence"/>
</dbReference>
<dbReference type="SUPFAM" id="SSF48425">
    <property type="entry name" value="Sec7 domain"/>
    <property type="match status" value="1"/>
</dbReference>
<keyword evidence="3" id="KW-1185">Reference proteome</keyword>
<dbReference type="InterPro" id="IPR035999">
    <property type="entry name" value="Sec7_dom_sf"/>
</dbReference>
<evidence type="ECO:0000259" key="1">
    <source>
        <dbReference type="PROSITE" id="PS50190"/>
    </source>
</evidence>
<comment type="caution">
    <text evidence="2">The sequence shown here is derived from an EMBL/GenBank/DDBJ whole genome shotgun (WGS) entry which is preliminary data.</text>
</comment>
<dbReference type="PANTHER" id="PTHR10663">
    <property type="entry name" value="GUANYL-NUCLEOTIDE EXCHANGE FACTOR"/>
    <property type="match status" value="1"/>
</dbReference>
<dbReference type="PROSITE" id="PS50190">
    <property type="entry name" value="SEC7"/>
    <property type="match status" value="1"/>
</dbReference>
<feature type="domain" description="SEC7" evidence="1">
    <location>
        <begin position="1"/>
        <end position="57"/>
    </location>
</feature>
<dbReference type="PANTHER" id="PTHR10663:SF388">
    <property type="entry name" value="GOLGI-SPECIFIC BREFELDIN A-RESISTANCE GUANINE NUCLEOTIDE EXCHANGE FACTOR 1"/>
    <property type="match status" value="1"/>
</dbReference>
<dbReference type="AlphaFoldDB" id="A0ABD0PUR3"/>
<dbReference type="Gene3D" id="1.10.220.20">
    <property type="match status" value="1"/>
</dbReference>
<dbReference type="Pfam" id="PF01369">
    <property type="entry name" value="Sec7"/>
    <property type="match status" value="1"/>
</dbReference>
<evidence type="ECO:0000313" key="3">
    <source>
        <dbReference type="Proteomes" id="UP001529510"/>
    </source>
</evidence>
<sequence length="57" mass="6596">KPKKGIQILQEKGLLSSPIDNNEVAQWLRENPRLDKKMIGEFISDRKNTDLLDSFVK</sequence>
<protein>
    <recommendedName>
        <fullName evidence="1">SEC7 domain-containing protein</fullName>
    </recommendedName>
</protein>
<accession>A0ABD0PUR3</accession>
<dbReference type="InterPro" id="IPR000904">
    <property type="entry name" value="Sec7_dom"/>
</dbReference>
<dbReference type="EMBL" id="JAMKFB020000013">
    <property type="protein sequence ID" value="KAL0177536.1"/>
    <property type="molecule type" value="Genomic_DNA"/>
</dbReference>
<name>A0ABD0PUR3_CIRMR</name>